<organism evidence="8 9">
    <name type="scientific">Streptomyces camponoticapitis</name>
    <dbReference type="NCBI Taxonomy" id="1616125"/>
    <lineage>
        <taxon>Bacteria</taxon>
        <taxon>Bacillati</taxon>
        <taxon>Actinomycetota</taxon>
        <taxon>Actinomycetes</taxon>
        <taxon>Kitasatosporales</taxon>
        <taxon>Streptomycetaceae</taxon>
        <taxon>Streptomyces</taxon>
    </lineage>
</organism>
<sequence>MRPSIRKLLAGYLSPGSMGLWRALAEVFPTARHQRCWVHKARKVTHSLPKSARPGATNPMQEICNAEDRDHAQKAIEVFAKTYGPKFPGAVAEISDDAGELPAFYDFRAEHWIHLRRQIPSSPTSPRSNSAPRSPAALAVPPPPWRWSSSWSSPPERWRAITGRPPSRFENGVLVEREDAAAA</sequence>
<reference evidence="9" key="1">
    <citation type="journal article" date="2019" name="Int. J. Syst. Evol. Microbiol.">
        <title>The Global Catalogue of Microorganisms (GCM) 10K type strain sequencing project: providing services to taxonomists for standard genome sequencing and annotation.</title>
        <authorList>
            <consortium name="The Broad Institute Genomics Platform"/>
            <consortium name="The Broad Institute Genome Sequencing Center for Infectious Disease"/>
            <person name="Wu L."/>
            <person name="Ma J."/>
        </authorList>
    </citation>
    <scope>NUCLEOTIDE SEQUENCE [LARGE SCALE GENOMIC DNA]</scope>
    <source>
        <strain evidence="9">CGMCC 4.7275</strain>
    </source>
</reference>
<dbReference type="PANTHER" id="PTHR33217:SF9">
    <property type="entry name" value="MUTATOR FAMILY TRANSPOSASE"/>
    <property type="match status" value="1"/>
</dbReference>
<comment type="function">
    <text evidence="1 6">Required for the transposition of the insertion element.</text>
</comment>
<protein>
    <recommendedName>
        <fullName evidence="6">Mutator family transposase</fullName>
    </recommendedName>
</protein>
<dbReference type="Pfam" id="PF00872">
    <property type="entry name" value="Transposase_mut"/>
    <property type="match status" value="1"/>
</dbReference>
<dbReference type="PANTHER" id="PTHR33217">
    <property type="entry name" value="TRANSPOSASE FOR INSERTION SEQUENCE ELEMENT IS1081"/>
    <property type="match status" value="1"/>
</dbReference>
<evidence type="ECO:0000256" key="4">
    <source>
        <dbReference type="ARBA" id="ARBA00023125"/>
    </source>
</evidence>
<dbReference type="Proteomes" id="UP000660265">
    <property type="component" value="Unassembled WGS sequence"/>
</dbReference>
<name>A0ABQ2EWR2_9ACTN</name>
<gene>
    <name evidence="8" type="ORF">GCM10011583_72480</name>
</gene>
<proteinExistence type="inferred from homology"/>
<evidence type="ECO:0000256" key="7">
    <source>
        <dbReference type="SAM" id="MobiDB-lite"/>
    </source>
</evidence>
<accession>A0ABQ2EWR2</accession>
<keyword evidence="5 6" id="KW-0233">DNA recombination</keyword>
<feature type="region of interest" description="Disordered" evidence="7">
    <location>
        <begin position="119"/>
        <end position="183"/>
    </location>
</feature>
<evidence type="ECO:0000256" key="1">
    <source>
        <dbReference type="ARBA" id="ARBA00002190"/>
    </source>
</evidence>
<keyword evidence="9" id="KW-1185">Reference proteome</keyword>
<keyword evidence="3 6" id="KW-0815">Transposition</keyword>
<comment type="caution">
    <text evidence="8">The sequence shown here is derived from an EMBL/GenBank/DDBJ whole genome shotgun (WGS) entry which is preliminary data.</text>
</comment>
<feature type="compositionally biased region" description="Low complexity" evidence="7">
    <location>
        <begin position="120"/>
        <end position="137"/>
    </location>
</feature>
<keyword evidence="4 6" id="KW-0238">DNA-binding</keyword>
<keyword evidence="6" id="KW-0814">Transposable element</keyword>
<evidence type="ECO:0000256" key="6">
    <source>
        <dbReference type="RuleBase" id="RU365089"/>
    </source>
</evidence>
<dbReference type="InterPro" id="IPR001207">
    <property type="entry name" value="Transposase_mutator"/>
</dbReference>
<dbReference type="EMBL" id="BMMV01000040">
    <property type="protein sequence ID" value="GGK30070.1"/>
    <property type="molecule type" value="Genomic_DNA"/>
</dbReference>
<evidence type="ECO:0000256" key="3">
    <source>
        <dbReference type="ARBA" id="ARBA00022578"/>
    </source>
</evidence>
<evidence type="ECO:0000313" key="9">
    <source>
        <dbReference type="Proteomes" id="UP000660265"/>
    </source>
</evidence>
<evidence type="ECO:0000256" key="2">
    <source>
        <dbReference type="ARBA" id="ARBA00010961"/>
    </source>
</evidence>
<evidence type="ECO:0000256" key="5">
    <source>
        <dbReference type="ARBA" id="ARBA00023172"/>
    </source>
</evidence>
<comment type="similarity">
    <text evidence="2 6">Belongs to the transposase mutator family.</text>
</comment>
<feature type="compositionally biased region" description="Low complexity" evidence="7">
    <location>
        <begin position="146"/>
        <end position="155"/>
    </location>
</feature>
<evidence type="ECO:0000313" key="8">
    <source>
        <dbReference type="EMBL" id="GGK30070.1"/>
    </source>
</evidence>